<gene>
    <name evidence="3" type="ORF">FB192DRAFT_1348788</name>
</gene>
<dbReference type="Proteomes" id="UP000469890">
    <property type="component" value="Unassembled WGS sequence"/>
</dbReference>
<name>A0A8H4BQ48_MUCCL</name>
<keyword evidence="2" id="KW-0812">Transmembrane</keyword>
<dbReference type="AlphaFoldDB" id="A0A8H4BQ48"/>
<feature type="transmembrane region" description="Helical" evidence="2">
    <location>
        <begin position="53"/>
        <end position="70"/>
    </location>
</feature>
<feature type="region of interest" description="Disordered" evidence="1">
    <location>
        <begin position="267"/>
        <end position="292"/>
    </location>
</feature>
<evidence type="ECO:0000256" key="2">
    <source>
        <dbReference type="SAM" id="Phobius"/>
    </source>
</evidence>
<feature type="transmembrane region" description="Helical" evidence="2">
    <location>
        <begin position="90"/>
        <end position="112"/>
    </location>
</feature>
<keyword evidence="2" id="KW-0472">Membrane</keyword>
<protein>
    <submittedName>
        <fullName evidence="3">Uncharacterized protein</fullName>
    </submittedName>
</protein>
<evidence type="ECO:0000313" key="4">
    <source>
        <dbReference type="Proteomes" id="UP000469890"/>
    </source>
</evidence>
<feature type="transmembrane region" description="Helical" evidence="2">
    <location>
        <begin position="505"/>
        <end position="527"/>
    </location>
</feature>
<evidence type="ECO:0000256" key="1">
    <source>
        <dbReference type="SAM" id="MobiDB-lite"/>
    </source>
</evidence>
<proteinExistence type="predicted"/>
<evidence type="ECO:0000313" key="3">
    <source>
        <dbReference type="EMBL" id="KAF1806091.1"/>
    </source>
</evidence>
<feature type="transmembrane region" description="Helical" evidence="2">
    <location>
        <begin position="146"/>
        <end position="165"/>
    </location>
</feature>
<accession>A0A8H4BQ48</accession>
<feature type="region of interest" description="Disordered" evidence="1">
    <location>
        <begin position="297"/>
        <end position="316"/>
    </location>
</feature>
<dbReference type="EMBL" id="JAAECE010000001">
    <property type="protein sequence ID" value="KAF1806091.1"/>
    <property type="molecule type" value="Genomic_DNA"/>
</dbReference>
<sequence>MQQPANTTAQQQEKQGLFPPTTLETALDTHQHNQNNNLLINYKGVYHIDWKSHLYWTLAIVCFILARLWWLVPLPGDTLLPAYRTYPANFFNTLFLGFACSFATRSITVALLKPFEEGINPDSVVAFGATGGFGAMWSCIRYKSGFRYFLLAFLVTAATLLGNALEGELQSSMSIYYKLGATTDVNLAECQHMNANDYQAASLAYSSGHISHTLSDASALLKNYAYQPSIKPYAVSLIKTSLQPVQNISLGSTTAAAGSAKLRRRHYRSKTCESAGNTQQQQQTTTFSSEITPTATTDASIASSVPSDTPAQQQQNQLAAGDTIVLALDGEQSVLNTTAAAFYNFDASRLSISKGANNLAVPYNSTNGSNNNTAAASEIKLNVLRHTTSDDKQVIIVYSPASDGFAAGIYVSATATNYTCQSQLCNPVGDNAANNKVVADALADAIKDGTGFYGAQGLAGNILNHDNLNDKGLLADALYTNPNCPQAVEIPTLGNRMYPYSAARWNLLSMLWVLGYIIIWLIGAYLIGYSEETWSQLARTGRMVPQIISNSANLFADGISGKTVNQEAFLDPATGKMTFAKEHNHGYSVTTAELSPL</sequence>
<comment type="caution">
    <text evidence="3">The sequence shown here is derived from an EMBL/GenBank/DDBJ whole genome shotgun (WGS) entry which is preliminary data.</text>
</comment>
<keyword evidence="2" id="KW-1133">Transmembrane helix</keyword>
<organism evidence="3 4">
    <name type="scientific">Mucor circinelloides f. lusitanicus</name>
    <name type="common">Mucor racemosus var. lusitanicus</name>
    <dbReference type="NCBI Taxonomy" id="29924"/>
    <lineage>
        <taxon>Eukaryota</taxon>
        <taxon>Fungi</taxon>
        <taxon>Fungi incertae sedis</taxon>
        <taxon>Mucoromycota</taxon>
        <taxon>Mucoromycotina</taxon>
        <taxon>Mucoromycetes</taxon>
        <taxon>Mucorales</taxon>
        <taxon>Mucorineae</taxon>
        <taxon>Mucoraceae</taxon>
        <taxon>Mucor</taxon>
    </lineage>
</organism>
<reference evidence="3 4" key="1">
    <citation type="submission" date="2019-09" db="EMBL/GenBank/DDBJ databases">
        <authorList>
            <consortium name="DOE Joint Genome Institute"/>
            <person name="Mondo S.J."/>
            <person name="Navarro-Mendoza M.I."/>
            <person name="Perez-Arques C."/>
            <person name="Panchal S."/>
            <person name="Nicolas F.E."/>
            <person name="Ganguly P."/>
            <person name="Pangilinan J."/>
            <person name="Grigoriev I."/>
            <person name="Heitman J."/>
            <person name="Sanya K."/>
            <person name="Garre V."/>
        </authorList>
    </citation>
    <scope>NUCLEOTIDE SEQUENCE [LARGE SCALE GENOMIC DNA]</scope>
    <source>
        <strain evidence="3 4">MU402</strain>
    </source>
</reference>